<dbReference type="PANTHER" id="PTHR43877">
    <property type="entry name" value="AMINOALKYLPHOSPHONATE N-ACETYLTRANSFERASE-RELATED-RELATED"/>
    <property type="match status" value="1"/>
</dbReference>
<dbReference type="GO" id="GO:0016746">
    <property type="term" value="F:acyltransferase activity"/>
    <property type="evidence" value="ECO:0007669"/>
    <property type="project" value="UniProtKB-KW"/>
</dbReference>
<organism evidence="4 5">
    <name type="scientific">Streptosporangium algeriense</name>
    <dbReference type="NCBI Taxonomy" id="1682748"/>
    <lineage>
        <taxon>Bacteria</taxon>
        <taxon>Bacillati</taxon>
        <taxon>Actinomycetota</taxon>
        <taxon>Actinomycetes</taxon>
        <taxon>Streptosporangiales</taxon>
        <taxon>Streptosporangiaceae</taxon>
        <taxon>Streptosporangium</taxon>
    </lineage>
</organism>
<proteinExistence type="predicted"/>
<dbReference type="InterPro" id="IPR050832">
    <property type="entry name" value="Bact_Acetyltransf"/>
</dbReference>
<keyword evidence="5" id="KW-1185">Reference proteome</keyword>
<dbReference type="Pfam" id="PF00583">
    <property type="entry name" value="Acetyltransf_1"/>
    <property type="match status" value="1"/>
</dbReference>
<sequence length="153" mass="17080">MSDLHVLRPTDDAMLEDWRHVHNTIIPTHVLTSEEVRDRAGRHHLEVAYLGRTLVGCSTVRPPGDDTRTATVIARVLPGHRGRGFGAELYARGLNRARELGAETIETVILSSNEEGLRFALKHGFAEIERYLLPGDTIPWIDLRLSTSAEPAR</sequence>
<evidence type="ECO:0000256" key="2">
    <source>
        <dbReference type="ARBA" id="ARBA00023315"/>
    </source>
</evidence>
<gene>
    <name evidence="4" type="ORF">ACFQ08_31910</name>
</gene>
<evidence type="ECO:0000256" key="1">
    <source>
        <dbReference type="ARBA" id="ARBA00022679"/>
    </source>
</evidence>
<dbReference type="Proteomes" id="UP001597024">
    <property type="component" value="Unassembled WGS sequence"/>
</dbReference>
<feature type="domain" description="N-acetyltransferase" evidence="3">
    <location>
        <begin position="2"/>
        <end position="150"/>
    </location>
</feature>
<keyword evidence="2 4" id="KW-0012">Acyltransferase</keyword>
<dbReference type="PROSITE" id="PS51186">
    <property type="entry name" value="GNAT"/>
    <property type="match status" value="1"/>
</dbReference>
<keyword evidence="1 4" id="KW-0808">Transferase</keyword>
<dbReference type="EMBL" id="JBHTHX010001687">
    <property type="protein sequence ID" value="MFD0889163.1"/>
    <property type="molecule type" value="Genomic_DNA"/>
</dbReference>
<evidence type="ECO:0000313" key="4">
    <source>
        <dbReference type="EMBL" id="MFD0889163.1"/>
    </source>
</evidence>
<dbReference type="CDD" id="cd04301">
    <property type="entry name" value="NAT_SF"/>
    <property type="match status" value="1"/>
</dbReference>
<reference evidence="5" key="1">
    <citation type="journal article" date="2019" name="Int. J. Syst. Evol. Microbiol.">
        <title>The Global Catalogue of Microorganisms (GCM) 10K type strain sequencing project: providing services to taxonomists for standard genome sequencing and annotation.</title>
        <authorList>
            <consortium name="The Broad Institute Genomics Platform"/>
            <consortium name="The Broad Institute Genome Sequencing Center for Infectious Disease"/>
            <person name="Wu L."/>
            <person name="Ma J."/>
        </authorList>
    </citation>
    <scope>NUCLEOTIDE SEQUENCE [LARGE SCALE GENOMIC DNA]</scope>
    <source>
        <strain evidence="5">CCUG 62974</strain>
    </source>
</reference>
<dbReference type="EC" id="2.3.-.-" evidence="4"/>
<dbReference type="InterPro" id="IPR016181">
    <property type="entry name" value="Acyl_CoA_acyltransferase"/>
</dbReference>
<accession>A0ABW3E2P5</accession>
<protein>
    <submittedName>
        <fullName evidence="4">GNAT family N-acetyltransferase</fullName>
        <ecNumber evidence="4">2.3.-.-</ecNumber>
    </submittedName>
</protein>
<dbReference type="InterPro" id="IPR000182">
    <property type="entry name" value="GNAT_dom"/>
</dbReference>
<evidence type="ECO:0000259" key="3">
    <source>
        <dbReference type="PROSITE" id="PS51186"/>
    </source>
</evidence>
<comment type="caution">
    <text evidence="4">The sequence shown here is derived from an EMBL/GenBank/DDBJ whole genome shotgun (WGS) entry which is preliminary data.</text>
</comment>
<name>A0ABW3E2P5_9ACTN</name>
<evidence type="ECO:0000313" key="5">
    <source>
        <dbReference type="Proteomes" id="UP001597024"/>
    </source>
</evidence>
<dbReference type="Gene3D" id="3.40.630.30">
    <property type="match status" value="1"/>
</dbReference>
<dbReference type="SUPFAM" id="SSF55729">
    <property type="entry name" value="Acyl-CoA N-acyltransferases (Nat)"/>
    <property type="match status" value="1"/>
</dbReference>